<evidence type="ECO:0000256" key="8">
    <source>
        <dbReference type="ARBA" id="ARBA00023242"/>
    </source>
</evidence>
<dbReference type="EMBL" id="BFAA01003308">
    <property type="protein sequence ID" value="GCB70385.1"/>
    <property type="molecule type" value="Genomic_DNA"/>
</dbReference>
<dbReference type="OrthoDB" id="10000452at2759"/>
<dbReference type="InterPro" id="IPR036096">
    <property type="entry name" value="Ataxin_AXH_dom_sf"/>
</dbReference>
<dbReference type="InterPro" id="IPR020997">
    <property type="entry name" value="Ataxin-1_N"/>
</dbReference>
<feature type="domain" description="AXH" evidence="10">
    <location>
        <begin position="527"/>
        <end position="658"/>
    </location>
</feature>
<keyword evidence="5" id="KW-0805">Transcription regulation</keyword>
<sequence length="780" mass="84641">MKSNQERSNECLPPKKREFPVNTLPLADKAVVAATVSESSRSENLAWLANVASSQSSVGMRYGHVKVAGEPSVETGLPLYKPLATAVDYSSPGNVRPTPGLTHLRAVYSSSALAQSGPSATPVEYAPLQPATFQFVGPPYSGPYSSPAAFVPSPLISPTASNASATPSQYSHLEPYSTIFASIGSPSQHKVEQQVVRPHRMITGSPLPTVQNQYVQISSSSPNMTRPLSPATVPLHLHSHPSLIPHTLSVSTPSQVVLQYADAGYHVASRESIRKVEDSRSHFVPRREVSNGEIEKSRRYAISPSIEMNMEKAANKPVSRHYEIRHGTHGVVHSSPADYNAHETLCPRASVMMIPNSHTPTTDLEVQQAIDRDSSPLTLYDKTNLNHGKAAFSPHSVIQTTHNPTEHLSIGLPASAVYPGAQQPLIGYLSSQQQALGYHGNLQQHLVIPGSQPLLIPVCTAAVEASGVTSTIVTTSPQFAAVPHPFVSTASPKSENYHPESLVTQPTYHTTVVQAQVHLPVVQSVNSPVAASNQLPPYFMKGSIIQLANGELKRVEDLKTEDFIQSAEISSDLKIDSSTVERVEGSHTSSFALLQFAVGEHRTQVSVEVLVEHPFFVFGKGWSSCCPERTSQLFGLPCSKLSVGDVCISLTLKNLKNGSIKKVQAIDSTGVLLKHPKNYSISENRPRHLERENGIVQGSVPVVSENGKLKFSETITIQSARSWLNKTEAGRPPTRKRRWSAPETRKVEKADEEQPLNLPKPSFIPQEVKICIEGRSNLGK</sequence>
<organism evidence="11 12">
    <name type="scientific">Scyliorhinus torazame</name>
    <name type="common">Cloudy catshark</name>
    <name type="synonym">Catulus torazame</name>
    <dbReference type="NCBI Taxonomy" id="75743"/>
    <lineage>
        <taxon>Eukaryota</taxon>
        <taxon>Metazoa</taxon>
        <taxon>Chordata</taxon>
        <taxon>Craniata</taxon>
        <taxon>Vertebrata</taxon>
        <taxon>Chondrichthyes</taxon>
        <taxon>Elasmobranchii</taxon>
        <taxon>Galeomorphii</taxon>
        <taxon>Galeoidea</taxon>
        <taxon>Carcharhiniformes</taxon>
        <taxon>Scyliorhinidae</taxon>
        <taxon>Scyliorhinus</taxon>
    </lineage>
</organism>
<evidence type="ECO:0000313" key="11">
    <source>
        <dbReference type="EMBL" id="GCB70385.1"/>
    </source>
</evidence>
<evidence type="ECO:0000256" key="3">
    <source>
        <dbReference type="ARBA" id="ARBA00022491"/>
    </source>
</evidence>
<evidence type="ECO:0000256" key="1">
    <source>
        <dbReference type="ARBA" id="ARBA00004123"/>
    </source>
</evidence>
<evidence type="ECO:0000256" key="7">
    <source>
        <dbReference type="ARBA" id="ARBA00023163"/>
    </source>
</evidence>
<dbReference type="GO" id="GO:0005634">
    <property type="term" value="C:nucleus"/>
    <property type="evidence" value="ECO:0007669"/>
    <property type="project" value="UniProtKB-SubCell"/>
</dbReference>
<name>A0A401PB92_SCYTO</name>
<evidence type="ECO:0000256" key="4">
    <source>
        <dbReference type="ARBA" id="ARBA00022553"/>
    </source>
</evidence>
<proteinExistence type="inferred from homology"/>
<keyword evidence="12" id="KW-1185">Reference proteome</keyword>
<dbReference type="GO" id="GO:0003677">
    <property type="term" value="F:DNA binding"/>
    <property type="evidence" value="ECO:0007669"/>
    <property type="project" value="UniProtKB-KW"/>
</dbReference>
<dbReference type="Pfam" id="PF12547">
    <property type="entry name" value="ATXN-1_C"/>
    <property type="match status" value="1"/>
</dbReference>
<keyword evidence="3" id="KW-0678">Repressor</keyword>
<evidence type="ECO:0000256" key="6">
    <source>
        <dbReference type="ARBA" id="ARBA00023125"/>
    </source>
</evidence>
<dbReference type="GO" id="GO:0003723">
    <property type="term" value="F:RNA binding"/>
    <property type="evidence" value="ECO:0007669"/>
    <property type="project" value="InterPro"/>
</dbReference>
<dbReference type="AlphaFoldDB" id="A0A401PB92"/>
<accession>A0A401PB92</accession>
<keyword evidence="4" id="KW-0597">Phosphoprotein</keyword>
<dbReference type="InterPro" id="IPR003652">
    <property type="entry name" value="Ataxin_AXH_dom"/>
</dbReference>
<keyword evidence="7" id="KW-0804">Transcription</keyword>
<dbReference type="InterPro" id="IPR043404">
    <property type="entry name" value="ATAXIN1-like"/>
</dbReference>
<evidence type="ECO:0000259" key="10">
    <source>
        <dbReference type="PROSITE" id="PS51148"/>
    </source>
</evidence>
<dbReference type="PANTHER" id="PTHR13392:SF5">
    <property type="entry name" value="ATAXIN-1"/>
    <property type="match status" value="1"/>
</dbReference>
<dbReference type="SUPFAM" id="SSF102031">
    <property type="entry name" value="AXH domain"/>
    <property type="match status" value="1"/>
</dbReference>
<dbReference type="PANTHER" id="PTHR13392">
    <property type="entry name" value="ATAXIN 1"/>
    <property type="match status" value="1"/>
</dbReference>
<keyword evidence="8" id="KW-0539">Nucleus</keyword>
<comment type="similarity">
    <text evidence="2">Belongs to the ATXN1 family.</text>
</comment>
<dbReference type="Proteomes" id="UP000288216">
    <property type="component" value="Unassembled WGS sequence"/>
</dbReference>
<dbReference type="GO" id="GO:0007399">
    <property type="term" value="P:nervous system development"/>
    <property type="evidence" value="ECO:0007669"/>
    <property type="project" value="TreeGrafter"/>
</dbReference>
<comment type="subcellular location">
    <subcellularLocation>
        <location evidence="1">Nucleus</location>
    </subcellularLocation>
</comment>
<dbReference type="Pfam" id="PF08517">
    <property type="entry name" value="AXH"/>
    <property type="match status" value="1"/>
</dbReference>
<protein>
    <recommendedName>
        <fullName evidence="10">AXH domain-containing protein</fullName>
    </recommendedName>
</protein>
<keyword evidence="6" id="KW-0238">DNA-binding</keyword>
<dbReference type="GO" id="GO:0000122">
    <property type="term" value="P:negative regulation of transcription by RNA polymerase II"/>
    <property type="evidence" value="ECO:0007669"/>
    <property type="project" value="TreeGrafter"/>
</dbReference>
<evidence type="ECO:0000256" key="2">
    <source>
        <dbReference type="ARBA" id="ARBA00007348"/>
    </source>
</evidence>
<comment type="caution">
    <text evidence="11">The sequence shown here is derived from an EMBL/GenBank/DDBJ whole genome shotgun (WGS) entry which is preliminary data.</text>
</comment>
<feature type="region of interest" description="Disordered" evidence="9">
    <location>
        <begin position="724"/>
        <end position="761"/>
    </location>
</feature>
<gene>
    <name evidence="11" type="ORF">scyTo_0008563</name>
</gene>
<dbReference type="STRING" id="75743.A0A401PB92"/>
<dbReference type="OMA" id="MPNSHED"/>
<evidence type="ECO:0000256" key="9">
    <source>
        <dbReference type="SAM" id="MobiDB-lite"/>
    </source>
</evidence>
<dbReference type="PROSITE" id="PS51148">
    <property type="entry name" value="AXH"/>
    <property type="match status" value="1"/>
</dbReference>
<evidence type="ECO:0000313" key="12">
    <source>
        <dbReference type="Proteomes" id="UP000288216"/>
    </source>
</evidence>
<reference evidence="11 12" key="1">
    <citation type="journal article" date="2018" name="Nat. Ecol. Evol.">
        <title>Shark genomes provide insights into elasmobranch evolution and the origin of vertebrates.</title>
        <authorList>
            <person name="Hara Y"/>
            <person name="Yamaguchi K"/>
            <person name="Onimaru K"/>
            <person name="Kadota M"/>
            <person name="Koyanagi M"/>
            <person name="Keeley SD"/>
            <person name="Tatsumi K"/>
            <person name="Tanaka K"/>
            <person name="Motone F"/>
            <person name="Kageyama Y"/>
            <person name="Nozu R"/>
            <person name="Adachi N"/>
            <person name="Nishimura O"/>
            <person name="Nakagawa R"/>
            <person name="Tanegashima C"/>
            <person name="Kiyatake I"/>
            <person name="Matsumoto R"/>
            <person name="Murakumo K"/>
            <person name="Nishida K"/>
            <person name="Terakita A"/>
            <person name="Kuratani S"/>
            <person name="Sato K"/>
            <person name="Hyodo S Kuraku.S."/>
        </authorList>
    </citation>
    <scope>NUCLEOTIDE SEQUENCE [LARGE SCALE GENOMIC DNA]</scope>
</reference>
<evidence type="ECO:0000256" key="5">
    <source>
        <dbReference type="ARBA" id="ARBA00023015"/>
    </source>
</evidence>
<dbReference type="SMART" id="SM00536">
    <property type="entry name" value="AXH"/>
    <property type="match status" value="1"/>
</dbReference>